<evidence type="ECO:0000313" key="2">
    <source>
        <dbReference type="EMBL" id="KAF0021683.1"/>
    </source>
</evidence>
<dbReference type="AlphaFoldDB" id="A0A6A4RII4"/>
<sequence>MSSRNCAGLVSVATTTSVSVGIETGRVTPTGPFHTISFNILSQQDAVVSGSSRPVTELWEQLLPPQRLRRSDKAALQQRLDGADGQGRTAQQRLQEQKDAGTVTIQITGKWQL</sequence>
<dbReference type="EMBL" id="VEVO01003075">
    <property type="protein sequence ID" value="KAF0021683.1"/>
    <property type="molecule type" value="Genomic_DNA"/>
</dbReference>
<name>A0A6A4RII4_SCOMX</name>
<comment type="caution">
    <text evidence="2">The sequence shown here is derived from an EMBL/GenBank/DDBJ whole genome shotgun (WGS) entry which is preliminary data.</text>
</comment>
<evidence type="ECO:0000313" key="3">
    <source>
        <dbReference type="Proteomes" id="UP000438429"/>
    </source>
</evidence>
<proteinExistence type="predicted"/>
<organism evidence="2 3">
    <name type="scientific">Scophthalmus maximus</name>
    <name type="common">Turbot</name>
    <name type="synonym">Psetta maxima</name>
    <dbReference type="NCBI Taxonomy" id="52904"/>
    <lineage>
        <taxon>Eukaryota</taxon>
        <taxon>Metazoa</taxon>
        <taxon>Chordata</taxon>
        <taxon>Craniata</taxon>
        <taxon>Vertebrata</taxon>
        <taxon>Euteleostomi</taxon>
        <taxon>Actinopterygii</taxon>
        <taxon>Neopterygii</taxon>
        <taxon>Teleostei</taxon>
        <taxon>Neoteleostei</taxon>
        <taxon>Acanthomorphata</taxon>
        <taxon>Carangaria</taxon>
        <taxon>Pleuronectiformes</taxon>
        <taxon>Pleuronectoidei</taxon>
        <taxon>Scophthalmidae</taxon>
        <taxon>Scophthalmus</taxon>
    </lineage>
</organism>
<dbReference type="Proteomes" id="UP000438429">
    <property type="component" value="Unassembled WGS sequence"/>
</dbReference>
<gene>
    <name evidence="2" type="ORF">F2P81_026064</name>
</gene>
<protein>
    <submittedName>
        <fullName evidence="2">Uncharacterized protein</fullName>
    </submittedName>
</protein>
<accession>A0A6A4RII4</accession>
<reference evidence="2 3" key="1">
    <citation type="submission" date="2019-06" db="EMBL/GenBank/DDBJ databases">
        <title>Draft genomes of female and male turbot (Scophthalmus maximus).</title>
        <authorList>
            <person name="Xu H."/>
            <person name="Xu X.-W."/>
            <person name="Shao C."/>
            <person name="Chen S."/>
        </authorList>
    </citation>
    <scope>NUCLEOTIDE SEQUENCE [LARGE SCALE GENOMIC DNA]</scope>
    <source>
        <strain evidence="2">Ysfricsl-2016a</strain>
        <tissue evidence="2">Blood</tissue>
    </source>
</reference>
<feature type="region of interest" description="Disordered" evidence="1">
    <location>
        <begin position="71"/>
        <end position="100"/>
    </location>
</feature>
<evidence type="ECO:0000256" key="1">
    <source>
        <dbReference type="SAM" id="MobiDB-lite"/>
    </source>
</evidence>